<proteinExistence type="predicted"/>
<accession>A0A1M5G9K4</accession>
<feature type="non-terminal residue" evidence="1">
    <location>
        <position position="1"/>
    </location>
</feature>
<dbReference type="SUPFAM" id="SSF51735">
    <property type="entry name" value="NAD(P)-binding Rossmann-fold domains"/>
    <property type="match status" value="1"/>
</dbReference>
<dbReference type="Proteomes" id="UP000183987">
    <property type="component" value="Unassembled WGS sequence"/>
</dbReference>
<dbReference type="STRING" id="366533.SAMN05444339_1423"/>
<gene>
    <name evidence="1" type="ORF">SAMN05444339_1423</name>
</gene>
<dbReference type="Gene3D" id="3.90.25.10">
    <property type="entry name" value="UDP-galactose 4-epimerase, domain 1"/>
    <property type="match status" value="1"/>
</dbReference>
<reference evidence="2" key="1">
    <citation type="submission" date="2016-11" db="EMBL/GenBank/DDBJ databases">
        <authorList>
            <person name="Varghese N."/>
            <person name="Submissions S."/>
        </authorList>
    </citation>
    <scope>NUCLEOTIDE SEQUENCE [LARGE SCALE GENOMIC DNA]</scope>
    <source>
        <strain evidence="2">DSM 29326</strain>
    </source>
</reference>
<evidence type="ECO:0000313" key="2">
    <source>
        <dbReference type="Proteomes" id="UP000183987"/>
    </source>
</evidence>
<sequence length="63" mass="7208">YAIDPARIRAELDWQPSLELQEGLERTVDWYLDNADWWQPLQQRAGVGVRLGTDEAAPRKATA</sequence>
<name>A0A1M5G9K4_LOKAT</name>
<organism evidence="1 2">
    <name type="scientific">Loktanella atrilutea</name>
    <dbReference type="NCBI Taxonomy" id="366533"/>
    <lineage>
        <taxon>Bacteria</taxon>
        <taxon>Pseudomonadati</taxon>
        <taxon>Pseudomonadota</taxon>
        <taxon>Alphaproteobacteria</taxon>
        <taxon>Rhodobacterales</taxon>
        <taxon>Roseobacteraceae</taxon>
        <taxon>Loktanella</taxon>
    </lineage>
</organism>
<dbReference type="EMBL" id="FQUE01000042">
    <property type="protein sequence ID" value="SHG00141.1"/>
    <property type="molecule type" value="Genomic_DNA"/>
</dbReference>
<evidence type="ECO:0008006" key="3">
    <source>
        <dbReference type="Google" id="ProtNLM"/>
    </source>
</evidence>
<dbReference type="InterPro" id="IPR036291">
    <property type="entry name" value="NAD(P)-bd_dom_sf"/>
</dbReference>
<keyword evidence="2" id="KW-1185">Reference proteome</keyword>
<protein>
    <recommendedName>
        <fullName evidence="3">dTDP-glucose 4,6-dehydratase</fullName>
    </recommendedName>
</protein>
<evidence type="ECO:0000313" key="1">
    <source>
        <dbReference type="EMBL" id="SHG00141.1"/>
    </source>
</evidence>
<dbReference type="AlphaFoldDB" id="A0A1M5G9K4"/>